<evidence type="ECO:0000259" key="6">
    <source>
        <dbReference type="Pfam" id="PF19269"/>
    </source>
</evidence>
<name>T1A385_9ZZZZ</name>
<feature type="non-terminal residue" evidence="7">
    <location>
        <position position="1"/>
    </location>
</feature>
<organism evidence="7">
    <name type="scientific">mine drainage metagenome</name>
    <dbReference type="NCBI Taxonomy" id="410659"/>
    <lineage>
        <taxon>unclassified sequences</taxon>
        <taxon>metagenomes</taxon>
        <taxon>ecological metagenomes</taxon>
    </lineage>
</organism>
<evidence type="ECO:0000256" key="5">
    <source>
        <dbReference type="ARBA" id="ARBA00023146"/>
    </source>
</evidence>
<accession>T1A385</accession>
<dbReference type="InterPro" id="IPR008925">
    <property type="entry name" value="aa_tRNA-synth_I_cd-bd_sf"/>
</dbReference>
<gene>
    <name evidence="7" type="ORF">B2A_06924</name>
</gene>
<reference evidence="7" key="1">
    <citation type="submission" date="2013-08" db="EMBL/GenBank/DDBJ databases">
        <authorList>
            <person name="Mendez C."/>
            <person name="Richter M."/>
            <person name="Ferrer M."/>
            <person name="Sanchez J."/>
        </authorList>
    </citation>
    <scope>NUCLEOTIDE SEQUENCE</scope>
</reference>
<dbReference type="GO" id="GO:0004812">
    <property type="term" value="F:aminoacyl-tRNA ligase activity"/>
    <property type="evidence" value="ECO:0007669"/>
    <property type="project" value="UniProtKB-KW"/>
</dbReference>
<dbReference type="GO" id="GO:0000049">
    <property type="term" value="F:tRNA binding"/>
    <property type="evidence" value="ECO:0007669"/>
    <property type="project" value="InterPro"/>
</dbReference>
<evidence type="ECO:0000256" key="4">
    <source>
        <dbReference type="ARBA" id="ARBA00022917"/>
    </source>
</evidence>
<keyword evidence="1" id="KW-0436">Ligase</keyword>
<dbReference type="GO" id="GO:0006412">
    <property type="term" value="P:translation"/>
    <property type="evidence" value="ECO:0007669"/>
    <property type="project" value="UniProtKB-KW"/>
</dbReference>
<proteinExistence type="predicted"/>
<dbReference type="Gene3D" id="1.10.10.350">
    <property type="match status" value="1"/>
</dbReference>
<dbReference type="EMBL" id="AUZZ01004941">
    <property type="protein sequence ID" value="EQD51338.1"/>
    <property type="molecule type" value="Genomic_DNA"/>
</dbReference>
<dbReference type="Pfam" id="PF19269">
    <property type="entry name" value="Anticodon_2"/>
    <property type="match status" value="1"/>
</dbReference>
<evidence type="ECO:0000256" key="1">
    <source>
        <dbReference type="ARBA" id="ARBA00022598"/>
    </source>
</evidence>
<evidence type="ECO:0000256" key="3">
    <source>
        <dbReference type="ARBA" id="ARBA00022840"/>
    </source>
</evidence>
<reference evidence="7" key="2">
    <citation type="journal article" date="2014" name="ISME J.">
        <title>Microbial stratification in low pH oxic and suboxic macroscopic growths along an acid mine drainage.</title>
        <authorList>
            <person name="Mendez-Garcia C."/>
            <person name="Mesa V."/>
            <person name="Sprenger R.R."/>
            <person name="Richter M."/>
            <person name="Diez M.S."/>
            <person name="Solano J."/>
            <person name="Bargiela R."/>
            <person name="Golyshina O.V."/>
            <person name="Manteca A."/>
            <person name="Ramos J.L."/>
            <person name="Gallego J.R."/>
            <person name="Llorente I."/>
            <person name="Martins Dos Santos V.A."/>
            <person name="Jensen O.N."/>
            <person name="Pelaez A.I."/>
            <person name="Sanchez J."/>
            <person name="Ferrer M."/>
        </authorList>
    </citation>
    <scope>NUCLEOTIDE SEQUENCE</scope>
</reference>
<keyword evidence="5 7" id="KW-0030">Aminoacyl-tRNA synthetase</keyword>
<dbReference type="InterPro" id="IPR045462">
    <property type="entry name" value="aa-tRNA-synth_I_cd-bd"/>
</dbReference>
<protein>
    <submittedName>
        <fullName evidence="7">Glutamyl-tRNA synthetase</fullName>
    </submittedName>
</protein>
<dbReference type="AlphaFoldDB" id="T1A385"/>
<keyword evidence="4" id="KW-0648">Protein biosynthesis</keyword>
<sequence>DPEVRQKLAELGRQYAKLENFTEASTEELLRAFAAEKGIKAGALINGARVALTGQAVAPGLFAVMLCLGQQRVVRRLEAAASLTVE</sequence>
<keyword evidence="3" id="KW-0067">ATP-binding</keyword>
<keyword evidence="2" id="KW-0547">Nucleotide-binding</keyword>
<feature type="domain" description="Aminoacyl-tRNA synthetase class I anticodon-binding" evidence="6">
    <location>
        <begin position="2"/>
        <end position="80"/>
    </location>
</feature>
<dbReference type="SUPFAM" id="SSF48163">
    <property type="entry name" value="An anticodon-binding domain of class I aminoacyl-tRNA synthetases"/>
    <property type="match status" value="1"/>
</dbReference>
<evidence type="ECO:0000256" key="2">
    <source>
        <dbReference type="ARBA" id="ARBA00022741"/>
    </source>
</evidence>
<dbReference type="GO" id="GO:0005524">
    <property type="term" value="F:ATP binding"/>
    <property type="evidence" value="ECO:0007669"/>
    <property type="project" value="UniProtKB-KW"/>
</dbReference>
<dbReference type="InterPro" id="IPR020751">
    <property type="entry name" value="aa-tRNA-synth_I_codon-bd_sub2"/>
</dbReference>
<evidence type="ECO:0000313" key="7">
    <source>
        <dbReference type="EMBL" id="EQD51338.1"/>
    </source>
</evidence>
<comment type="caution">
    <text evidence="7">The sequence shown here is derived from an EMBL/GenBank/DDBJ whole genome shotgun (WGS) entry which is preliminary data.</text>
</comment>